<protein>
    <submittedName>
        <fullName evidence="2">Uncharacterized protein</fullName>
    </submittedName>
</protein>
<organism evidence="2 3">
    <name type="scientific">Paenibacillus polygoni</name>
    <dbReference type="NCBI Taxonomy" id="3050112"/>
    <lineage>
        <taxon>Bacteria</taxon>
        <taxon>Bacillati</taxon>
        <taxon>Bacillota</taxon>
        <taxon>Bacilli</taxon>
        <taxon>Bacillales</taxon>
        <taxon>Paenibacillaceae</taxon>
        <taxon>Paenibacillus</taxon>
    </lineage>
</organism>
<evidence type="ECO:0000313" key="2">
    <source>
        <dbReference type="EMBL" id="WIV21129.1"/>
    </source>
</evidence>
<feature type="transmembrane region" description="Helical" evidence="1">
    <location>
        <begin position="74"/>
        <end position="100"/>
    </location>
</feature>
<accession>A0ABY8XAY5</accession>
<feature type="transmembrane region" description="Helical" evidence="1">
    <location>
        <begin position="107"/>
        <end position="126"/>
    </location>
</feature>
<keyword evidence="1" id="KW-0472">Membrane</keyword>
<dbReference type="EMBL" id="CP127162">
    <property type="protein sequence ID" value="WIV21129.1"/>
    <property type="molecule type" value="Genomic_DNA"/>
</dbReference>
<dbReference type="RefSeq" id="WP_285748608.1">
    <property type="nucleotide sequence ID" value="NZ_CP127162.1"/>
</dbReference>
<name>A0ABY8XAY5_9BACL</name>
<feature type="transmembrane region" description="Helical" evidence="1">
    <location>
        <begin position="221"/>
        <end position="239"/>
    </location>
</feature>
<reference evidence="2 3" key="1">
    <citation type="submission" date="2023-06" db="EMBL/GenBank/DDBJ databases">
        <title>Paenibacillus polygonum sp. nov., an endophytic bacterium, isolated from Polygonum lapathifolium L. in Nanji Wetland National Nature Reserve, South of Poyang Lake, Jiangxi Province, China.</title>
        <authorList>
            <person name="Yu Z."/>
        </authorList>
    </citation>
    <scope>NUCLEOTIDE SEQUENCE [LARGE SCALE GENOMIC DNA]</scope>
    <source>
        <strain evidence="2 3">C31</strain>
    </source>
</reference>
<proteinExistence type="predicted"/>
<keyword evidence="3" id="KW-1185">Reference proteome</keyword>
<keyword evidence="1" id="KW-1133">Transmembrane helix</keyword>
<feature type="transmembrane region" description="Helical" evidence="1">
    <location>
        <begin position="138"/>
        <end position="157"/>
    </location>
</feature>
<feature type="transmembrane region" description="Helical" evidence="1">
    <location>
        <begin position="164"/>
        <end position="183"/>
    </location>
</feature>
<dbReference type="Proteomes" id="UP001236415">
    <property type="component" value="Chromosome"/>
</dbReference>
<gene>
    <name evidence="2" type="ORF">QPK24_10865</name>
</gene>
<sequence length="388" mass="44042">MNNSIQKTLGFIKRPHVQIFLDVFRIISATSLILSLFGFFFYTVGYSFLYGYYISGNESSFVSTLNVITNPVPFNHYTVLIISSLLMISVVFLISAVVVYKKKKVHLSLATSVFILVFHICLSIFFTNGQEVPNRALSFIIVWAVPIFITIMVFWMVKAPTRLGTTISGSLYGAIIPAILFVFFDFHDILAQLILPLSTFLVGIIFTFLKEQWFQKYIFKFLIFLPYTFTGCLIIVIVIQDLLQFEITKMIRFVLLFSSLLINIVISFRKIKIQQNDSTGSENEGKTKHEQYFKPLEEAGKSSVITTITLVVVALGTLTPYIAVIGGQYIRDFSNSNRQLHIIQNDRGIILSKGTIISVKDGVYYISDENWKLTIVKGENIIVVDSKK</sequence>
<keyword evidence="1" id="KW-0812">Transmembrane</keyword>
<evidence type="ECO:0000256" key="1">
    <source>
        <dbReference type="SAM" id="Phobius"/>
    </source>
</evidence>
<feature type="transmembrane region" description="Helical" evidence="1">
    <location>
        <begin position="304"/>
        <end position="330"/>
    </location>
</feature>
<feature type="transmembrane region" description="Helical" evidence="1">
    <location>
        <begin position="251"/>
        <end position="268"/>
    </location>
</feature>
<evidence type="ECO:0000313" key="3">
    <source>
        <dbReference type="Proteomes" id="UP001236415"/>
    </source>
</evidence>
<feature type="transmembrane region" description="Helical" evidence="1">
    <location>
        <begin position="23"/>
        <end position="54"/>
    </location>
</feature>
<feature type="transmembrane region" description="Helical" evidence="1">
    <location>
        <begin position="189"/>
        <end position="209"/>
    </location>
</feature>